<dbReference type="RefSeq" id="WP_308716811.1">
    <property type="nucleotide sequence ID" value="NZ_JAVHUY010000043.1"/>
</dbReference>
<comment type="caution">
    <text evidence="1">The sequence shown here is derived from an EMBL/GenBank/DDBJ whole genome shotgun (WGS) entry which is preliminary data.</text>
</comment>
<dbReference type="EMBL" id="JAVHUY010000043">
    <property type="protein sequence ID" value="MDQ7909553.1"/>
    <property type="molecule type" value="Genomic_DNA"/>
</dbReference>
<gene>
    <name evidence="1" type="ORF">RB614_34040</name>
</gene>
<sequence length="322" mass="34511">MNTPPHELAEARLASALTAGWGLAVASLAYRPVGFGSHHWELVDAGGGRWFVTVDDLRTKRYAAGEPLDRAYERLRDALGTAVALGAHGLEFVVAPEPTVDGAALSRVDDRFTVAVYRYVDGESFGWGDFASGEQRLAVLGMVVALHGAPPAAGAGAAVDDLRVPGRADLEAALAGDVPDAGPYARRMRDLLAARPERVRELLADYDALAAEVDPARWVLTHGEPHPGNTMRAAGRWRLIDWDTVLRAAPERDLWSLDPGDGSILAAYEAATGVRPRLDLLELFRLRWEAADLAAAASRFRAPHAGDADDDATWDILAALAT</sequence>
<protein>
    <submittedName>
        <fullName evidence="1">Phosphotransferase</fullName>
    </submittedName>
</protein>
<keyword evidence="2" id="KW-1185">Reference proteome</keyword>
<evidence type="ECO:0000313" key="1">
    <source>
        <dbReference type="EMBL" id="MDQ7909553.1"/>
    </source>
</evidence>
<dbReference type="Proteomes" id="UP001230908">
    <property type="component" value="Unassembled WGS sequence"/>
</dbReference>
<reference evidence="1 2" key="1">
    <citation type="submission" date="2023-08" db="EMBL/GenBank/DDBJ databases">
        <title>Phytohabitans sansha sp. nov., isolated from marine sediment.</title>
        <authorList>
            <person name="Zhao Y."/>
            <person name="Yi K."/>
        </authorList>
    </citation>
    <scope>NUCLEOTIDE SEQUENCE [LARGE SCALE GENOMIC DNA]</scope>
    <source>
        <strain evidence="1 2">ZYX-F-186</strain>
    </source>
</reference>
<dbReference type="SUPFAM" id="SSF56112">
    <property type="entry name" value="Protein kinase-like (PK-like)"/>
    <property type="match status" value="1"/>
</dbReference>
<dbReference type="Gene3D" id="3.30.200.20">
    <property type="entry name" value="Phosphorylase Kinase, domain 1"/>
    <property type="match status" value="1"/>
</dbReference>
<evidence type="ECO:0000313" key="2">
    <source>
        <dbReference type="Proteomes" id="UP001230908"/>
    </source>
</evidence>
<dbReference type="InterPro" id="IPR011009">
    <property type="entry name" value="Kinase-like_dom_sf"/>
</dbReference>
<proteinExistence type="predicted"/>
<name>A0ABU0ZRA2_9ACTN</name>
<organism evidence="1 2">
    <name type="scientific">Phytohabitans maris</name>
    <dbReference type="NCBI Taxonomy" id="3071409"/>
    <lineage>
        <taxon>Bacteria</taxon>
        <taxon>Bacillati</taxon>
        <taxon>Actinomycetota</taxon>
        <taxon>Actinomycetes</taxon>
        <taxon>Micromonosporales</taxon>
        <taxon>Micromonosporaceae</taxon>
    </lineage>
</organism>
<accession>A0ABU0ZRA2</accession>
<dbReference type="Gene3D" id="1.10.510.10">
    <property type="entry name" value="Transferase(Phosphotransferase) domain 1"/>
    <property type="match status" value="1"/>
</dbReference>